<dbReference type="Proteomes" id="UP000230779">
    <property type="component" value="Unassembled WGS sequence"/>
</dbReference>
<dbReference type="CDD" id="cd24049">
    <property type="entry name" value="ASKHA_NBD_PilM"/>
    <property type="match status" value="1"/>
</dbReference>
<sequence>MGLFSSNRSYLGIDLGTSSIKVVELESEKGKPRLVTYGFSEQSTDIVKSDSQEVQRKIVSALKSIAKQAKTTTVKTVAALPSFAVFSSIISLPAMSKKDLIAAVRWEAKKFVPMPLEEMILDWKILNEEDKEKKNKDESKKAKNITEKKSKNYKILLTAAPKNLVQRYVEIFKKADLQLVSLETESFALERSLIGNDKSAIMVVDIGAIACDISIISGGIPILNRSIDIGGNTITKAIANSLNIDLERAEQFKRDFGIAPENSAQGQIPRTIEFIISSIVNEIKYVLNLYQNQGEKEIEKIVLAGGSAFLPNLTNYLEKILNLKVFIGDPWARIVYPVDLKPILQELGPRFAVAIGLAMREIV</sequence>
<dbReference type="AlphaFoldDB" id="A0A2M7RJ66"/>
<dbReference type="Gene3D" id="3.30.1490.300">
    <property type="match status" value="1"/>
</dbReference>
<dbReference type="NCBIfam" id="TIGR01175">
    <property type="entry name" value="pilM"/>
    <property type="match status" value="1"/>
</dbReference>
<name>A0A2M7RJ66_9BACT</name>
<dbReference type="InterPro" id="IPR050696">
    <property type="entry name" value="FtsA/MreB"/>
</dbReference>
<comment type="caution">
    <text evidence="2">The sequence shown here is derived from an EMBL/GenBank/DDBJ whole genome shotgun (WGS) entry which is preliminary data.</text>
</comment>
<dbReference type="InterPro" id="IPR005883">
    <property type="entry name" value="PilM"/>
</dbReference>
<gene>
    <name evidence="2" type="ORF">COY66_02610</name>
</gene>
<accession>A0A2M7RJ66</accession>
<dbReference type="EMBL" id="PFMD01000027">
    <property type="protein sequence ID" value="PIY96798.1"/>
    <property type="molecule type" value="Genomic_DNA"/>
</dbReference>
<dbReference type="PIRSF" id="PIRSF019169">
    <property type="entry name" value="PilM"/>
    <property type="match status" value="1"/>
</dbReference>
<protein>
    <recommendedName>
        <fullName evidence="1">SHS2 domain-containing protein</fullName>
    </recommendedName>
</protein>
<reference evidence="2 3" key="1">
    <citation type="submission" date="2017-09" db="EMBL/GenBank/DDBJ databases">
        <title>Depth-based differentiation of microbial function through sediment-hosted aquifers and enrichment of novel symbionts in the deep terrestrial subsurface.</title>
        <authorList>
            <person name="Probst A.J."/>
            <person name="Ladd B."/>
            <person name="Jarett J.K."/>
            <person name="Geller-Mcgrath D.E."/>
            <person name="Sieber C.M."/>
            <person name="Emerson J.B."/>
            <person name="Anantharaman K."/>
            <person name="Thomas B.C."/>
            <person name="Malmstrom R."/>
            <person name="Stieglmeier M."/>
            <person name="Klingl A."/>
            <person name="Woyke T."/>
            <person name="Ryan C.M."/>
            <person name="Banfield J.F."/>
        </authorList>
    </citation>
    <scope>NUCLEOTIDE SEQUENCE [LARGE SCALE GENOMIC DNA]</scope>
    <source>
        <strain evidence="2">CG_4_10_14_0_8_um_filter_42_10</strain>
    </source>
</reference>
<dbReference type="PANTHER" id="PTHR32432:SF3">
    <property type="entry name" value="ETHANOLAMINE UTILIZATION PROTEIN EUTJ"/>
    <property type="match status" value="1"/>
</dbReference>
<dbReference type="PANTHER" id="PTHR32432">
    <property type="entry name" value="CELL DIVISION PROTEIN FTSA-RELATED"/>
    <property type="match status" value="1"/>
</dbReference>
<dbReference type="SMART" id="SM00842">
    <property type="entry name" value="FtsA"/>
    <property type="match status" value="1"/>
</dbReference>
<organism evidence="2 3">
    <name type="scientific">Candidatus Kerfeldbacteria bacterium CG_4_10_14_0_8_um_filter_42_10</name>
    <dbReference type="NCBI Taxonomy" id="2014248"/>
    <lineage>
        <taxon>Bacteria</taxon>
        <taxon>Candidatus Kerfeldiibacteriota</taxon>
    </lineage>
</organism>
<proteinExistence type="predicted"/>
<evidence type="ECO:0000259" key="1">
    <source>
        <dbReference type="SMART" id="SM00842"/>
    </source>
</evidence>
<dbReference type="Gene3D" id="3.30.420.40">
    <property type="match status" value="2"/>
</dbReference>
<dbReference type="InterPro" id="IPR043129">
    <property type="entry name" value="ATPase_NBD"/>
</dbReference>
<evidence type="ECO:0000313" key="3">
    <source>
        <dbReference type="Proteomes" id="UP000230779"/>
    </source>
</evidence>
<evidence type="ECO:0000313" key="2">
    <source>
        <dbReference type="EMBL" id="PIY96798.1"/>
    </source>
</evidence>
<dbReference type="InterPro" id="IPR003494">
    <property type="entry name" value="SHS2_FtsA"/>
</dbReference>
<dbReference type="Pfam" id="PF11104">
    <property type="entry name" value="PilM_2"/>
    <property type="match status" value="1"/>
</dbReference>
<dbReference type="GO" id="GO:0051301">
    <property type="term" value="P:cell division"/>
    <property type="evidence" value="ECO:0007669"/>
    <property type="project" value="InterPro"/>
</dbReference>
<dbReference type="SUPFAM" id="SSF53067">
    <property type="entry name" value="Actin-like ATPase domain"/>
    <property type="match status" value="2"/>
</dbReference>
<feature type="domain" description="SHS2" evidence="1">
    <location>
        <begin position="10"/>
        <end position="193"/>
    </location>
</feature>